<comment type="cofactor">
    <cofactor evidence="1">
        <name>Zn(2+)</name>
        <dbReference type="ChEBI" id="CHEBI:29105"/>
    </cofactor>
</comment>
<accession>A0A0A9X306</accession>
<dbReference type="GO" id="GO:0004157">
    <property type="term" value="F:dihydropyrimidinase activity"/>
    <property type="evidence" value="ECO:0007669"/>
    <property type="project" value="UniProtKB-EC"/>
</dbReference>
<organism evidence="6">
    <name type="scientific">Lygus hesperus</name>
    <name type="common">Western plant bug</name>
    <dbReference type="NCBI Taxonomy" id="30085"/>
    <lineage>
        <taxon>Eukaryota</taxon>
        <taxon>Metazoa</taxon>
        <taxon>Ecdysozoa</taxon>
        <taxon>Arthropoda</taxon>
        <taxon>Hexapoda</taxon>
        <taxon>Insecta</taxon>
        <taxon>Pterygota</taxon>
        <taxon>Neoptera</taxon>
        <taxon>Paraneoptera</taxon>
        <taxon>Hemiptera</taxon>
        <taxon>Heteroptera</taxon>
        <taxon>Panheteroptera</taxon>
        <taxon>Cimicomorpha</taxon>
        <taxon>Miridae</taxon>
        <taxon>Mirini</taxon>
        <taxon>Lygus</taxon>
    </lineage>
</organism>
<evidence type="ECO:0000259" key="5">
    <source>
        <dbReference type="PROSITE" id="PS50222"/>
    </source>
</evidence>
<protein>
    <recommendedName>
        <fullName evidence="4">dihydropyrimidinase</fullName>
        <ecNumber evidence="4">3.5.2.2</ecNumber>
    </recommendedName>
</protein>
<dbReference type="PANTHER" id="PTHR11647">
    <property type="entry name" value="HYDRANTOINASE/DIHYDROPYRIMIDINASE FAMILY MEMBER"/>
    <property type="match status" value="1"/>
</dbReference>
<dbReference type="PROSITE" id="PS00018">
    <property type="entry name" value="EF_HAND_1"/>
    <property type="match status" value="1"/>
</dbReference>
<dbReference type="InterPro" id="IPR006680">
    <property type="entry name" value="Amidohydro-rel"/>
</dbReference>
<dbReference type="EMBL" id="GBRD01001870">
    <property type="protein sequence ID" value="JAG63951.1"/>
    <property type="molecule type" value="Transcribed_RNA"/>
</dbReference>
<dbReference type="PROSITE" id="PS50222">
    <property type="entry name" value="EF_HAND_2"/>
    <property type="match status" value="1"/>
</dbReference>
<name>A0A0A9X306_LYGHE</name>
<dbReference type="GO" id="GO:0006208">
    <property type="term" value="P:pyrimidine nucleobase catabolic process"/>
    <property type="evidence" value="ECO:0007669"/>
    <property type="project" value="TreeGrafter"/>
</dbReference>
<reference evidence="6" key="1">
    <citation type="journal article" date="2014" name="PLoS ONE">
        <title>Transcriptome-Based Identification of ABC Transporters in the Western Tarnished Plant Bug Lygus hesperus.</title>
        <authorList>
            <person name="Hull J.J."/>
            <person name="Chaney K."/>
            <person name="Geib S.M."/>
            <person name="Fabrick J.A."/>
            <person name="Brent C.S."/>
            <person name="Walsh D."/>
            <person name="Lavine L.C."/>
        </authorList>
    </citation>
    <scope>NUCLEOTIDE SEQUENCE</scope>
</reference>
<dbReference type="Gene3D" id="2.30.40.10">
    <property type="entry name" value="Urease, subunit C, domain 1"/>
    <property type="match status" value="1"/>
</dbReference>
<sequence length="240" mass="26599">VTSQNAAQIFNLYPRKGCINVGSDADVVVWDGRSEKVISSRTHHHNNDINIFEGAKVKGSPDHVIVKGRLCYSDRELSTVKGWGEFIPKGQSHQQHVMDTTHQNVPTPLSVNPTPTDLPCEAIANAGGDYEEQAGVSEFIEPKTLNFQEKRCAIEAMKKICSRVNLTLAVIFKGYDKNDSNKISKADFQILLSKVCGVSALSNREIDAIVKGYGTGDDAIKYVDFLRACEYLFCSKRQPY</sequence>
<dbReference type="SUPFAM" id="SSF47473">
    <property type="entry name" value="EF-hand"/>
    <property type="match status" value="1"/>
</dbReference>
<evidence type="ECO:0000256" key="2">
    <source>
        <dbReference type="ARBA" id="ARBA00022837"/>
    </source>
</evidence>
<feature type="domain" description="EF-hand" evidence="5">
    <location>
        <begin position="163"/>
        <end position="198"/>
    </location>
</feature>
<dbReference type="InterPro" id="IPR018247">
    <property type="entry name" value="EF_Hand_1_Ca_BS"/>
</dbReference>
<dbReference type="AlphaFoldDB" id="A0A0A9X306"/>
<gene>
    <name evidence="6" type="primary">dhp-2</name>
    <name evidence="6" type="ORF">CM83_99756</name>
</gene>
<dbReference type="InterPro" id="IPR050378">
    <property type="entry name" value="Metallo-dep_Hydrolases_sf"/>
</dbReference>
<dbReference type="InterPro" id="IPR011992">
    <property type="entry name" value="EF-hand-dom_pair"/>
</dbReference>
<evidence type="ECO:0000256" key="4">
    <source>
        <dbReference type="ARBA" id="ARBA00039113"/>
    </source>
</evidence>
<evidence type="ECO:0000313" key="6">
    <source>
        <dbReference type="EMBL" id="JAG11495.1"/>
    </source>
</evidence>
<dbReference type="GO" id="GO:0005509">
    <property type="term" value="F:calcium ion binding"/>
    <property type="evidence" value="ECO:0007669"/>
    <property type="project" value="InterPro"/>
</dbReference>
<evidence type="ECO:0000256" key="3">
    <source>
        <dbReference type="ARBA" id="ARBA00036696"/>
    </source>
</evidence>
<dbReference type="EMBL" id="GBHO01032109">
    <property type="protein sequence ID" value="JAG11495.1"/>
    <property type="molecule type" value="Transcribed_RNA"/>
</dbReference>
<reference evidence="7" key="3">
    <citation type="submission" date="2014-09" db="EMBL/GenBank/DDBJ databases">
        <authorList>
            <person name="Magalhaes I.L.F."/>
            <person name="Oliveira U."/>
            <person name="Santos F.R."/>
            <person name="Vidigal T.H.D.A."/>
            <person name="Brescovit A.D."/>
            <person name="Santos A.J."/>
        </authorList>
    </citation>
    <scope>NUCLEOTIDE SEQUENCE</scope>
</reference>
<reference evidence="6" key="2">
    <citation type="submission" date="2014-07" db="EMBL/GenBank/DDBJ databases">
        <authorList>
            <person name="Hull J."/>
        </authorList>
    </citation>
    <scope>NUCLEOTIDE SEQUENCE</scope>
</reference>
<proteinExistence type="predicted"/>
<dbReference type="Pfam" id="PF01979">
    <property type="entry name" value="Amidohydro_1"/>
    <property type="match status" value="1"/>
</dbReference>
<evidence type="ECO:0000313" key="7">
    <source>
        <dbReference type="EMBL" id="JAG63951.1"/>
    </source>
</evidence>
<comment type="catalytic activity">
    <reaction evidence="3">
        <text>5,6-dihydrouracil + H2O = 3-(carbamoylamino)propanoate + H(+)</text>
        <dbReference type="Rhea" id="RHEA:16121"/>
        <dbReference type="ChEBI" id="CHEBI:11892"/>
        <dbReference type="ChEBI" id="CHEBI:15377"/>
        <dbReference type="ChEBI" id="CHEBI:15378"/>
        <dbReference type="ChEBI" id="CHEBI:15901"/>
        <dbReference type="EC" id="3.5.2.2"/>
    </reaction>
</comment>
<keyword evidence="2" id="KW-0106">Calcium</keyword>
<dbReference type="InterPro" id="IPR011059">
    <property type="entry name" value="Metal-dep_hydrolase_composite"/>
</dbReference>
<evidence type="ECO:0000256" key="1">
    <source>
        <dbReference type="ARBA" id="ARBA00001947"/>
    </source>
</evidence>
<dbReference type="PANTHER" id="PTHR11647:SF1">
    <property type="entry name" value="COLLAPSIN RESPONSE MEDIATOR PROTEIN"/>
    <property type="match status" value="1"/>
</dbReference>
<feature type="non-terminal residue" evidence="6">
    <location>
        <position position="1"/>
    </location>
</feature>
<dbReference type="InterPro" id="IPR002048">
    <property type="entry name" value="EF_hand_dom"/>
</dbReference>
<dbReference type="Gene3D" id="1.10.238.10">
    <property type="entry name" value="EF-hand"/>
    <property type="match status" value="1"/>
</dbReference>
<dbReference type="SUPFAM" id="SSF51338">
    <property type="entry name" value="Composite domain of metallo-dependent hydrolases"/>
    <property type="match status" value="1"/>
</dbReference>
<dbReference type="GO" id="GO:0005829">
    <property type="term" value="C:cytosol"/>
    <property type="evidence" value="ECO:0007669"/>
    <property type="project" value="TreeGrafter"/>
</dbReference>
<dbReference type="EC" id="3.5.2.2" evidence="4"/>